<dbReference type="Gene3D" id="3.40.30.10">
    <property type="entry name" value="Glutaredoxin"/>
    <property type="match status" value="1"/>
</dbReference>
<dbReference type="Proteomes" id="UP000242180">
    <property type="component" value="Unassembled WGS sequence"/>
</dbReference>
<evidence type="ECO:0000256" key="1">
    <source>
        <dbReference type="ARBA" id="ARBA00004115"/>
    </source>
</evidence>
<feature type="domain" description="Thioredoxin" evidence="13">
    <location>
        <begin position="2"/>
        <end position="125"/>
    </location>
</feature>
<protein>
    <submittedName>
        <fullName evidence="14">Thioredoxin-like protein</fullName>
    </submittedName>
</protein>
<gene>
    <name evidence="14" type="ORF">BCR43DRAFT_441257</name>
</gene>
<name>A0A1X2H9Q7_SYNRA</name>
<reference evidence="14 15" key="1">
    <citation type="submission" date="2016-07" db="EMBL/GenBank/DDBJ databases">
        <title>Pervasive Adenine N6-methylation of Active Genes in Fungi.</title>
        <authorList>
            <consortium name="DOE Joint Genome Institute"/>
            <person name="Mondo S.J."/>
            <person name="Dannebaum R.O."/>
            <person name="Kuo R.C."/>
            <person name="Labutti K."/>
            <person name="Haridas S."/>
            <person name="Kuo A."/>
            <person name="Salamov A."/>
            <person name="Ahrendt S.R."/>
            <person name="Lipzen A."/>
            <person name="Sullivan W."/>
            <person name="Andreopoulos W.B."/>
            <person name="Clum A."/>
            <person name="Lindquist E."/>
            <person name="Daum C."/>
            <person name="Ramamoorthy G.K."/>
            <person name="Gryganskyi A."/>
            <person name="Culley D."/>
            <person name="Magnuson J.K."/>
            <person name="James T.Y."/>
            <person name="O'Malley M.A."/>
            <person name="Stajich J.E."/>
            <person name="Spatafora J.W."/>
            <person name="Visel A."/>
            <person name="Grigoriev I.V."/>
        </authorList>
    </citation>
    <scope>NUCLEOTIDE SEQUENCE [LARGE SCALE GENOMIC DNA]</scope>
    <source>
        <strain evidence="14 15">NRRL 2496</strain>
    </source>
</reference>
<keyword evidence="11" id="KW-0676">Redox-active center</keyword>
<keyword evidence="15" id="KW-1185">Reference proteome</keyword>
<dbReference type="CDD" id="cd02961">
    <property type="entry name" value="PDI_a_family"/>
    <property type="match status" value="1"/>
</dbReference>
<accession>A0A1X2H9Q7</accession>
<keyword evidence="5 12" id="KW-0732">Signal</keyword>
<evidence type="ECO:0000256" key="10">
    <source>
        <dbReference type="ARBA" id="ARBA00023157"/>
    </source>
</evidence>
<comment type="subcellular location">
    <subcellularLocation>
        <location evidence="1">Endoplasmic reticulum membrane</location>
        <topology evidence="1">Single-pass type I membrane protein</topology>
    </subcellularLocation>
</comment>
<dbReference type="Pfam" id="PF00085">
    <property type="entry name" value="Thioredoxin"/>
    <property type="match status" value="1"/>
</dbReference>
<dbReference type="PANTHER" id="PTHR46107:SF3">
    <property type="entry name" value="THIOREDOXIN DOMAIN-CONTAINING PROTEIN"/>
    <property type="match status" value="1"/>
</dbReference>
<dbReference type="SUPFAM" id="SSF52833">
    <property type="entry name" value="Thioredoxin-like"/>
    <property type="match status" value="1"/>
</dbReference>
<evidence type="ECO:0000313" key="14">
    <source>
        <dbReference type="EMBL" id="ORY95382.1"/>
    </source>
</evidence>
<evidence type="ECO:0000256" key="3">
    <source>
        <dbReference type="ARBA" id="ARBA00022553"/>
    </source>
</evidence>
<feature type="chain" id="PRO_5012575175" evidence="12">
    <location>
        <begin position="18"/>
        <end position="146"/>
    </location>
</feature>
<dbReference type="GO" id="GO:0015036">
    <property type="term" value="F:disulfide oxidoreductase activity"/>
    <property type="evidence" value="ECO:0007669"/>
    <property type="project" value="TreeGrafter"/>
</dbReference>
<dbReference type="PROSITE" id="PS00194">
    <property type="entry name" value="THIOREDOXIN_1"/>
    <property type="match status" value="1"/>
</dbReference>
<dbReference type="PANTHER" id="PTHR46107">
    <property type="entry name" value="DUMPY: SHORTER THAN WILD-TYPE"/>
    <property type="match status" value="1"/>
</dbReference>
<comment type="caution">
    <text evidence="14">The sequence shown here is derived from an EMBL/GenBank/DDBJ whole genome shotgun (WGS) entry which is preliminary data.</text>
</comment>
<dbReference type="OrthoDB" id="2121326at2759"/>
<dbReference type="InterPro" id="IPR013766">
    <property type="entry name" value="Thioredoxin_domain"/>
</dbReference>
<organism evidence="14 15">
    <name type="scientific">Syncephalastrum racemosum</name>
    <name type="common">Filamentous fungus</name>
    <dbReference type="NCBI Taxonomy" id="13706"/>
    <lineage>
        <taxon>Eukaryota</taxon>
        <taxon>Fungi</taxon>
        <taxon>Fungi incertae sedis</taxon>
        <taxon>Mucoromycota</taxon>
        <taxon>Mucoromycotina</taxon>
        <taxon>Mucoromycetes</taxon>
        <taxon>Mucorales</taxon>
        <taxon>Syncephalastraceae</taxon>
        <taxon>Syncephalastrum</taxon>
    </lineage>
</organism>
<evidence type="ECO:0000256" key="5">
    <source>
        <dbReference type="ARBA" id="ARBA00022729"/>
    </source>
</evidence>
<evidence type="ECO:0000256" key="9">
    <source>
        <dbReference type="ARBA" id="ARBA00023136"/>
    </source>
</evidence>
<keyword evidence="9" id="KW-0472">Membrane</keyword>
<keyword evidence="6" id="KW-0256">Endoplasmic reticulum</keyword>
<proteinExistence type="predicted"/>
<keyword evidence="8" id="KW-1133">Transmembrane helix</keyword>
<sequence>MRLFGLITLLFAISSYADVVQVTDDNLDVLIKSSDEWLLDFYADWCGYCKKFAPKYEAAERILASNTETSHVRVGKVNVDTAPALAARFFVQRLPTVVHIKEHEVRVIPRPKPPILSRLLQTKSGARLSLSRVSPRPLASCKSEER</sequence>
<keyword evidence="4" id="KW-0812">Transmembrane</keyword>
<dbReference type="AlphaFoldDB" id="A0A1X2H9Q7"/>
<evidence type="ECO:0000256" key="11">
    <source>
        <dbReference type="ARBA" id="ARBA00023284"/>
    </source>
</evidence>
<dbReference type="InParanoid" id="A0A1X2H9Q7"/>
<evidence type="ECO:0000256" key="12">
    <source>
        <dbReference type="SAM" id="SignalP"/>
    </source>
</evidence>
<evidence type="ECO:0000256" key="7">
    <source>
        <dbReference type="ARBA" id="ARBA00022982"/>
    </source>
</evidence>
<keyword evidence="10" id="KW-1015">Disulfide bond</keyword>
<dbReference type="PROSITE" id="PS51352">
    <property type="entry name" value="THIOREDOXIN_2"/>
    <property type="match status" value="1"/>
</dbReference>
<evidence type="ECO:0000313" key="15">
    <source>
        <dbReference type="Proteomes" id="UP000242180"/>
    </source>
</evidence>
<keyword evidence="7" id="KW-0249">Electron transport</keyword>
<evidence type="ECO:0000256" key="6">
    <source>
        <dbReference type="ARBA" id="ARBA00022824"/>
    </source>
</evidence>
<dbReference type="GO" id="GO:0005789">
    <property type="term" value="C:endoplasmic reticulum membrane"/>
    <property type="evidence" value="ECO:0007669"/>
    <property type="project" value="UniProtKB-SubCell"/>
</dbReference>
<dbReference type="InterPro" id="IPR052454">
    <property type="entry name" value="TMX_domain-containing"/>
</dbReference>
<evidence type="ECO:0000256" key="4">
    <source>
        <dbReference type="ARBA" id="ARBA00022692"/>
    </source>
</evidence>
<dbReference type="InterPro" id="IPR017937">
    <property type="entry name" value="Thioredoxin_CS"/>
</dbReference>
<dbReference type="EMBL" id="MCGN01000006">
    <property type="protein sequence ID" value="ORY95382.1"/>
    <property type="molecule type" value="Genomic_DNA"/>
</dbReference>
<keyword evidence="2" id="KW-0813">Transport</keyword>
<evidence type="ECO:0000259" key="13">
    <source>
        <dbReference type="PROSITE" id="PS51352"/>
    </source>
</evidence>
<feature type="signal peptide" evidence="12">
    <location>
        <begin position="1"/>
        <end position="17"/>
    </location>
</feature>
<evidence type="ECO:0000256" key="2">
    <source>
        <dbReference type="ARBA" id="ARBA00022448"/>
    </source>
</evidence>
<keyword evidence="3" id="KW-0597">Phosphoprotein</keyword>
<evidence type="ECO:0000256" key="8">
    <source>
        <dbReference type="ARBA" id="ARBA00022989"/>
    </source>
</evidence>
<dbReference type="STRING" id="13706.A0A1X2H9Q7"/>
<dbReference type="InterPro" id="IPR036249">
    <property type="entry name" value="Thioredoxin-like_sf"/>
</dbReference>